<keyword evidence="2" id="KW-0732">Signal</keyword>
<dbReference type="EMBL" id="JAUEPP010000003">
    <property type="protein sequence ID" value="KAK3348289.1"/>
    <property type="molecule type" value="Genomic_DNA"/>
</dbReference>
<name>A0AAE0JIV2_9PEZI</name>
<evidence type="ECO:0000313" key="4">
    <source>
        <dbReference type="Proteomes" id="UP001278500"/>
    </source>
</evidence>
<evidence type="ECO:0000256" key="2">
    <source>
        <dbReference type="SAM" id="SignalP"/>
    </source>
</evidence>
<organism evidence="3 4">
    <name type="scientific">Neurospora tetraspora</name>
    <dbReference type="NCBI Taxonomy" id="94610"/>
    <lineage>
        <taxon>Eukaryota</taxon>
        <taxon>Fungi</taxon>
        <taxon>Dikarya</taxon>
        <taxon>Ascomycota</taxon>
        <taxon>Pezizomycotina</taxon>
        <taxon>Sordariomycetes</taxon>
        <taxon>Sordariomycetidae</taxon>
        <taxon>Sordariales</taxon>
        <taxon>Sordariaceae</taxon>
        <taxon>Neurospora</taxon>
    </lineage>
</organism>
<proteinExistence type="predicted"/>
<keyword evidence="4" id="KW-1185">Reference proteome</keyword>
<feature type="region of interest" description="Disordered" evidence="1">
    <location>
        <begin position="266"/>
        <end position="286"/>
    </location>
</feature>
<gene>
    <name evidence="3" type="ORF">B0H65DRAFT_508216</name>
</gene>
<feature type="region of interest" description="Disordered" evidence="1">
    <location>
        <begin position="24"/>
        <end position="54"/>
    </location>
</feature>
<evidence type="ECO:0000313" key="3">
    <source>
        <dbReference type="EMBL" id="KAK3348289.1"/>
    </source>
</evidence>
<dbReference type="GeneID" id="87865361"/>
<feature type="signal peptide" evidence="2">
    <location>
        <begin position="1"/>
        <end position="23"/>
    </location>
</feature>
<accession>A0AAE0JIV2</accession>
<evidence type="ECO:0008006" key="5">
    <source>
        <dbReference type="Google" id="ProtNLM"/>
    </source>
</evidence>
<feature type="region of interest" description="Disordered" evidence="1">
    <location>
        <begin position="461"/>
        <end position="484"/>
    </location>
</feature>
<dbReference type="RefSeq" id="XP_062683371.1">
    <property type="nucleotide sequence ID" value="XM_062828207.1"/>
</dbReference>
<feature type="compositionally biased region" description="Basic and acidic residues" evidence="1">
    <location>
        <begin position="39"/>
        <end position="48"/>
    </location>
</feature>
<comment type="caution">
    <text evidence="3">The sequence shown here is derived from an EMBL/GenBank/DDBJ whole genome shotgun (WGS) entry which is preliminary data.</text>
</comment>
<sequence length="657" mass="64845">MRPTTTIKLGALVAGLLATTAEAGPLRSRPVQSQASLQKRHDGDDHSTIGEGGDGSTTIVVSYTIPGFIGVTTDFPSDYFGKSSTSTGAGVASSSGAVVPGGVFVTASGSAAASSSSAVASSNILNNLPTAVTGALPSATTTVSPEIYAKNLADARRYNEQFSSLTKDTTCISGQAACVGGGRAYCNAQGKFNVAQCGSGKKCFVMPMTTVQGVPDEAAKVLAPIAAPIGGGVGAVGSSSAGAGSEVVITSTVKVTQSFGTVTMTVPPPSGSSGSGGAVGSSSSGLDVTVTDTTKVTQSVGPVTVTVTVVGPPPGVASSSSAVAVTTSAAASSVIASVPPTTSSMTASSSSVIAVQPPVSSSASVSSSSSASLPPTTTTDSKTFITVTAIVTDGGSTYPITFTVDPSSLPVISPSITTSNPPPLPTTSTITLTTSKPLSTILPSTTLSFHNVPNQRISTFSGSSVSVSVPSSAPAPVTTSSVTTTSAPIITSSAESSAASSTTSDDDPLVIIPVTGTVTDLPTEIANLVPGPPAVAAAEVTSAPAAASAAVDSKQASEAQYWATVDRLFKPPQYSSGNGLNGNENHVKLAAAVTVSVSTQQMFQTGEAVKETTTTTVKETTKRETVRVTDTLIHNETATVTETQTVTVAGPAVATAA</sequence>
<dbReference type="Proteomes" id="UP001278500">
    <property type="component" value="Unassembled WGS sequence"/>
</dbReference>
<reference evidence="3" key="1">
    <citation type="journal article" date="2023" name="Mol. Phylogenet. Evol.">
        <title>Genome-scale phylogeny and comparative genomics of the fungal order Sordariales.</title>
        <authorList>
            <person name="Hensen N."/>
            <person name="Bonometti L."/>
            <person name="Westerberg I."/>
            <person name="Brannstrom I.O."/>
            <person name="Guillou S."/>
            <person name="Cros-Aarteil S."/>
            <person name="Calhoun S."/>
            <person name="Haridas S."/>
            <person name="Kuo A."/>
            <person name="Mondo S."/>
            <person name="Pangilinan J."/>
            <person name="Riley R."/>
            <person name="LaButti K."/>
            <person name="Andreopoulos B."/>
            <person name="Lipzen A."/>
            <person name="Chen C."/>
            <person name="Yan M."/>
            <person name="Daum C."/>
            <person name="Ng V."/>
            <person name="Clum A."/>
            <person name="Steindorff A."/>
            <person name="Ohm R.A."/>
            <person name="Martin F."/>
            <person name="Silar P."/>
            <person name="Natvig D.O."/>
            <person name="Lalanne C."/>
            <person name="Gautier V."/>
            <person name="Ament-Velasquez S.L."/>
            <person name="Kruys A."/>
            <person name="Hutchinson M.I."/>
            <person name="Powell A.J."/>
            <person name="Barry K."/>
            <person name="Miller A.N."/>
            <person name="Grigoriev I.V."/>
            <person name="Debuchy R."/>
            <person name="Gladieux P."/>
            <person name="Hiltunen Thoren M."/>
            <person name="Johannesson H."/>
        </authorList>
    </citation>
    <scope>NUCLEOTIDE SEQUENCE</scope>
    <source>
        <strain evidence="3">CBS 560.94</strain>
    </source>
</reference>
<feature type="chain" id="PRO_5042219113" description="Carbohydrate-binding module family 19 domain-containing protein" evidence="2">
    <location>
        <begin position="24"/>
        <end position="657"/>
    </location>
</feature>
<dbReference type="AlphaFoldDB" id="A0AAE0JIV2"/>
<evidence type="ECO:0000256" key="1">
    <source>
        <dbReference type="SAM" id="MobiDB-lite"/>
    </source>
</evidence>
<protein>
    <recommendedName>
        <fullName evidence="5">Carbohydrate-binding module family 19 domain-containing protein</fullName>
    </recommendedName>
</protein>
<reference evidence="3" key="2">
    <citation type="submission" date="2023-06" db="EMBL/GenBank/DDBJ databases">
        <authorList>
            <consortium name="Lawrence Berkeley National Laboratory"/>
            <person name="Haridas S."/>
            <person name="Hensen N."/>
            <person name="Bonometti L."/>
            <person name="Westerberg I."/>
            <person name="Brannstrom I.O."/>
            <person name="Guillou S."/>
            <person name="Cros-Aarteil S."/>
            <person name="Calhoun S."/>
            <person name="Kuo A."/>
            <person name="Mondo S."/>
            <person name="Pangilinan J."/>
            <person name="Riley R."/>
            <person name="Labutti K."/>
            <person name="Andreopoulos B."/>
            <person name="Lipzen A."/>
            <person name="Chen C."/>
            <person name="Yanf M."/>
            <person name="Daum C."/>
            <person name="Ng V."/>
            <person name="Clum A."/>
            <person name="Steindorff A."/>
            <person name="Ohm R."/>
            <person name="Martin F."/>
            <person name="Silar P."/>
            <person name="Natvig D."/>
            <person name="Lalanne C."/>
            <person name="Gautier V."/>
            <person name="Ament-Velasquez S.L."/>
            <person name="Kruys A."/>
            <person name="Hutchinson M.I."/>
            <person name="Powell A.J."/>
            <person name="Barry K."/>
            <person name="Miller A.N."/>
            <person name="Grigoriev I.V."/>
            <person name="Debuchy R."/>
            <person name="Gladieux P."/>
            <person name="Thoren M.H."/>
            <person name="Johannesson H."/>
        </authorList>
    </citation>
    <scope>NUCLEOTIDE SEQUENCE</scope>
    <source>
        <strain evidence="3">CBS 560.94</strain>
    </source>
</reference>